<dbReference type="Proteomes" id="UP000485058">
    <property type="component" value="Unassembled WGS sequence"/>
</dbReference>
<comment type="caution">
    <text evidence="1">The sequence shown here is derived from an EMBL/GenBank/DDBJ whole genome shotgun (WGS) entry which is preliminary data.</text>
</comment>
<dbReference type="Gene3D" id="2.120.10.30">
    <property type="entry name" value="TolB, C-terminal domain"/>
    <property type="match status" value="1"/>
</dbReference>
<feature type="non-terminal residue" evidence="1">
    <location>
        <position position="1"/>
    </location>
</feature>
<sequence length="121" mass="13464">AGMLELAVDRLPGFPDGVTRSHDGGFWVALPSPRNQLFQMLQYRSIRTLMAYLPASMRPPLPMWGAVIKVDADGKITRFLADMSGHHVAFIAAVDEQVLENGSIRLWLGNVAKHYIAYIDI</sequence>
<accession>A0A699Z749</accession>
<dbReference type="SUPFAM" id="SSF63829">
    <property type="entry name" value="Calcium-dependent phosphotriesterase"/>
    <property type="match status" value="1"/>
</dbReference>
<name>A0A699Z749_HAELA</name>
<protein>
    <submittedName>
        <fullName evidence="1">Strictosidine synthase</fullName>
    </submittedName>
</protein>
<dbReference type="InterPro" id="IPR011042">
    <property type="entry name" value="6-blade_b-propeller_TolB-like"/>
</dbReference>
<evidence type="ECO:0000313" key="1">
    <source>
        <dbReference type="EMBL" id="GFH18433.1"/>
    </source>
</evidence>
<keyword evidence="2" id="KW-1185">Reference proteome</keyword>
<dbReference type="AlphaFoldDB" id="A0A699Z749"/>
<organism evidence="1 2">
    <name type="scientific">Haematococcus lacustris</name>
    <name type="common">Green alga</name>
    <name type="synonym">Haematococcus pluvialis</name>
    <dbReference type="NCBI Taxonomy" id="44745"/>
    <lineage>
        <taxon>Eukaryota</taxon>
        <taxon>Viridiplantae</taxon>
        <taxon>Chlorophyta</taxon>
        <taxon>core chlorophytes</taxon>
        <taxon>Chlorophyceae</taxon>
        <taxon>CS clade</taxon>
        <taxon>Chlamydomonadales</taxon>
        <taxon>Haematococcaceae</taxon>
        <taxon>Haematococcus</taxon>
    </lineage>
</organism>
<evidence type="ECO:0000313" key="2">
    <source>
        <dbReference type="Proteomes" id="UP000485058"/>
    </source>
</evidence>
<proteinExistence type="predicted"/>
<dbReference type="EMBL" id="BLLF01001300">
    <property type="protein sequence ID" value="GFH18433.1"/>
    <property type="molecule type" value="Genomic_DNA"/>
</dbReference>
<gene>
    <name evidence="1" type="ORF">HaLaN_15238</name>
</gene>
<reference evidence="1 2" key="1">
    <citation type="submission" date="2020-02" db="EMBL/GenBank/DDBJ databases">
        <title>Draft genome sequence of Haematococcus lacustris strain NIES-144.</title>
        <authorList>
            <person name="Morimoto D."/>
            <person name="Nakagawa S."/>
            <person name="Yoshida T."/>
            <person name="Sawayama S."/>
        </authorList>
    </citation>
    <scope>NUCLEOTIDE SEQUENCE [LARGE SCALE GENOMIC DNA]</scope>
    <source>
        <strain evidence="1 2">NIES-144</strain>
    </source>
</reference>